<feature type="region of interest" description="Disordered" evidence="1">
    <location>
        <begin position="60"/>
        <end position="297"/>
    </location>
</feature>
<feature type="region of interest" description="Disordered" evidence="1">
    <location>
        <begin position="553"/>
        <end position="607"/>
    </location>
</feature>
<protein>
    <submittedName>
        <fullName evidence="4">Uncharacterized protein</fullName>
    </submittedName>
</protein>
<feature type="compositionally biased region" description="Low complexity" evidence="1">
    <location>
        <begin position="61"/>
        <end position="73"/>
    </location>
</feature>
<feature type="compositionally biased region" description="Low complexity" evidence="1">
    <location>
        <begin position="251"/>
        <end position="269"/>
    </location>
</feature>
<feature type="region of interest" description="Disordered" evidence="1">
    <location>
        <begin position="480"/>
        <end position="499"/>
    </location>
</feature>
<feature type="compositionally biased region" description="Low complexity" evidence="1">
    <location>
        <begin position="317"/>
        <end position="367"/>
    </location>
</feature>
<evidence type="ECO:0000313" key="4">
    <source>
        <dbReference type="EMBL" id="KAG9065203.1"/>
    </source>
</evidence>
<sequence length="670" mass="69891">MRLTSAVKRPWLAVPLLLSIASVMALSNASLACDDNDSFNCPSLASVDTRSVIRVPSLERPGGLDLLGPLAAAPEDDSPISRTSSTRTSTPTPKPKSKPKPKPKPKKTSTKPKPKHKTVSTSSSKHKSTSSSKHKSKTTSTKPHATSHRPPNNTTPNPNPTKTHTATTTAQVIVPTTTAARTESSPPPSPLTPTATPEPTEQTTTTGEPTSTDSVATSPPTPTGGEPTPVVTPQDSSIGTVTPTPTPTEPSAPAATSTETAEEPFTAPRPNRPPRETVSNSLDEPTPSPKIEPTPAATITPAINSTTTMTFIFPSTTTIPVPRTTTTTTSNTTTTTAQPVTISPTATATSHHTRPTTTTTPWLPSTIEPLAPPKVTSTIRPGTSLPDIVIPNLNPDIPANSFNVVLRLEHVSYYQVINNGILAAQLVSFLPAQLGRVLKVDTSLIQVLAIRDGSDAPMAANGATFPPVAVHPTTTSASTAATTTTATKSKRSVRKRGLVTSPNSSDAILVTVSIPRNKYWPLNSLVVDQSSALYVKEVQSFGQFLDHEYALASHPPSLSRGGGSSDGSDGQGDGDDGDNTADPLTGDNPSQISGPDGNTNGGSSKSSNAPIIGSVVALATIAYVGIAIVVVRRVQAKKLREQQERDAIRQNISGPINVQGGANGWGWHSE</sequence>
<evidence type="ECO:0000256" key="3">
    <source>
        <dbReference type="SAM" id="SignalP"/>
    </source>
</evidence>
<accession>A0A9P7XS46</accession>
<proteinExistence type="predicted"/>
<keyword evidence="3" id="KW-0732">Signal</keyword>
<feature type="chain" id="PRO_5040402835" evidence="3">
    <location>
        <begin position="26"/>
        <end position="670"/>
    </location>
</feature>
<dbReference type="OrthoDB" id="2443140at2759"/>
<feature type="compositionally biased region" description="Gly residues" evidence="1">
    <location>
        <begin position="560"/>
        <end position="571"/>
    </location>
</feature>
<dbReference type="AlphaFoldDB" id="A0A9P7XS46"/>
<evidence type="ECO:0000256" key="2">
    <source>
        <dbReference type="SAM" id="Phobius"/>
    </source>
</evidence>
<feature type="compositionally biased region" description="Low complexity" evidence="1">
    <location>
        <begin position="223"/>
        <end position="233"/>
    </location>
</feature>
<dbReference type="Proteomes" id="UP000707451">
    <property type="component" value="Unassembled WGS sequence"/>
</dbReference>
<feature type="compositionally biased region" description="Basic residues" evidence="1">
    <location>
        <begin position="488"/>
        <end position="497"/>
    </location>
</feature>
<feature type="compositionally biased region" description="Low complexity" evidence="1">
    <location>
        <begin position="597"/>
        <end position="607"/>
    </location>
</feature>
<feature type="compositionally biased region" description="Basic residues" evidence="1">
    <location>
        <begin position="95"/>
        <end position="137"/>
    </location>
</feature>
<feature type="signal peptide" evidence="3">
    <location>
        <begin position="1"/>
        <end position="25"/>
    </location>
</feature>
<dbReference type="PROSITE" id="PS51257">
    <property type="entry name" value="PROKAR_LIPOPROTEIN"/>
    <property type="match status" value="1"/>
</dbReference>
<keyword evidence="2" id="KW-0472">Membrane</keyword>
<feature type="compositionally biased region" description="Low complexity" evidence="1">
    <location>
        <begin position="138"/>
        <end position="184"/>
    </location>
</feature>
<keyword evidence="2" id="KW-1133">Transmembrane helix</keyword>
<feature type="transmembrane region" description="Helical" evidence="2">
    <location>
        <begin position="611"/>
        <end position="631"/>
    </location>
</feature>
<evidence type="ECO:0000256" key="1">
    <source>
        <dbReference type="SAM" id="MobiDB-lite"/>
    </source>
</evidence>
<name>A0A9P7XS46_9FUNG</name>
<gene>
    <name evidence="4" type="ORF">KI688_002526</name>
</gene>
<comment type="caution">
    <text evidence="4">The sequence shown here is derived from an EMBL/GenBank/DDBJ whole genome shotgun (WGS) entry which is preliminary data.</text>
</comment>
<organism evidence="4 5">
    <name type="scientific">Linnemannia hyalina</name>
    <dbReference type="NCBI Taxonomy" id="64524"/>
    <lineage>
        <taxon>Eukaryota</taxon>
        <taxon>Fungi</taxon>
        <taxon>Fungi incertae sedis</taxon>
        <taxon>Mucoromycota</taxon>
        <taxon>Mortierellomycotina</taxon>
        <taxon>Mortierellomycetes</taxon>
        <taxon>Mortierellales</taxon>
        <taxon>Mortierellaceae</taxon>
        <taxon>Linnemannia</taxon>
    </lineage>
</organism>
<reference evidence="4" key="1">
    <citation type="submission" date="2021-06" db="EMBL/GenBank/DDBJ databases">
        <title>Genome Sequence of Mortierella hyaline Strain SCG-10, a Cold-Adapted, Nitrate-Reducing Fungus Isolated from Soil in Minnesota, USA.</title>
        <authorList>
            <person name="Aldossari N."/>
        </authorList>
    </citation>
    <scope>NUCLEOTIDE SEQUENCE</scope>
    <source>
        <strain evidence="4">SCG-10</strain>
    </source>
</reference>
<feature type="region of interest" description="Disordered" evidence="1">
    <location>
        <begin position="317"/>
        <end position="368"/>
    </location>
</feature>
<keyword evidence="5" id="KW-1185">Reference proteome</keyword>
<evidence type="ECO:0000313" key="5">
    <source>
        <dbReference type="Proteomes" id="UP000707451"/>
    </source>
</evidence>
<dbReference type="EMBL" id="JAHRHY010000012">
    <property type="protein sequence ID" value="KAG9065203.1"/>
    <property type="molecule type" value="Genomic_DNA"/>
</dbReference>
<feature type="compositionally biased region" description="Low complexity" evidence="1">
    <location>
        <begin position="80"/>
        <end position="91"/>
    </location>
</feature>
<feature type="compositionally biased region" description="Low complexity" evidence="1">
    <location>
        <begin position="192"/>
        <end position="212"/>
    </location>
</feature>
<keyword evidence="2" id="KW-0812">Transmembrane</keyword>